<feature type="transmembrane region" description="Helical" evidence="7">
    <location>
        <begin position="248"/>
        <end position="271"/>
    </location>
</feature>
<feature type="transmembrane region" description="Helical" evidence="7">
    <location>
        <begin position="208"/>
        <end position="228"/>
    </location>
</feature>
<dbReference type="InterPro" id="IPR052337">
    <property type="entry name" value="SAT4-like"/>
</dbReference>
<dbReference type="InterPro" id="IPR049326">
    <property type="entry name" value="Rhodopsin_dom_fungi"/>
</dbReference>
<dbReference type="AlphaFoldDB" id="A0A395RT53"/>
<evidence type="ECO:0000256" key="4">
    <source>
        <dbReference type="ARBA" id="ARBA00023136"/>
    </source>
</evidence>
<feature type="domain" description="Rhodopsin" evidence="8">
    <location>
        <begin position="35"/>
        <end position="272"/>
    </location>
</feature>
<keyword evidence="10" id="KW-1185">Reference proteome</keyword>
<feature type="transmembrane region" description="Helical" evidence="7">
    <location>
        <begin position="95"/>
        <end position="117"/>
    </location>
</feature>
<comment type="similarity">
    <text evidence="5">Belongs to the SAT4 family.</text>
</comment>
<evidence type="ECO:0000313" key="10">
    <source>
        <dbReference type="Proteomes" id="UP000266152"/>
    </source>
</evidence>
<evidence type="ECO:0000256" key="2">
    <source>
        <dbReference type="ARBA" id="ARBA00022692"/>
    </source>
</evidence>
<evidence type="ECO:0000259" key="8">
    <source>
        <dbReference type="Pfam" id="PF20684"/>
    </source>
</evidence>
<keyword evidence="2 7" id="KW-0812">Transmembrane</keyword>
<evidence type="ECO:0000256" key="5">
    <source>
        <dbReference type="ARBA" id="ARBA00038359"/>
    </source>
</evidence>
<protein>
    <submittedName>
        <fullName evidence="9">Integral membrane protein pth11</fullName>
    </submittedName>
</protein>
<keyword evidence="3 7" id="KW-1133">Transmembrane helix</keyword>
<comment type="caution">
    <text evidence="9">The sequence shown here is derived from an EMBL/GenBank/DDBJ whole genome shotgun (WGS) entry which is preliminary data.</text>
</comment>
<sequence length="390" mass="43553">MASDSWKPVQPEGLASALYITTVVLSVLCSIVVGLRTYIRTRNNCIGIDDYLMCAGWAAYIGHNIIVSIGCHRGIGTTQSTLDTLQIQEANKYVIIWQIFYAFTLALVKSSICITVIRIATEKKYVRILQTLIVMSVALSAFGIIFIIVQCRPFEAHWIPSRGTCFSKVIPTVLTYAASVSNVITDFAVAVIPMCLVRKLQMRRKLKLYAQLIMALGMLASIASIVRIPYSNAYMKPDNFVHSVANIILWTVVECGVGVFAGSLPSLRAFFKSLVKDRSTNDQSASNNTTDLLTIGRMRGRPSRTTEIELGTQRPGSNDSDYGAQNDNDSQCRIIVKVTKSFRVEERQSDEEELYGERMGKRLFYHEFGPDIEESILGRRLQESVFLVTK</sequence>
<feature type="compositionally biased region" description="Polar residues" evidence="6">
    <location>
        <begin position="314"/>
        <end position="327"/>
    </location>
</feature>
<feature type="transmembrane region" description="Helical" evidence="7">
    <location>
        <begin position="51"/>
        <end position="75"/>
    </location>
</feature>
<evidence type="ECO:0000256" key="7">
    <source>
        <dbReference type="SAM" id="Phobius"/>
    </source>
</evidence>
<dbReference type="PANTHER" id="PTHR33048:SF15">
    <property type="entry name" value="INTEGRAL MEMBRANE PROTEIN"/>
    <property type="match status" value="1"/>
</dbReference>
<gene>
    <name evidence="9" type="ORF">FSPOR_8953</name>
</gene>
<organism evidence="9 10">
    <name type="scientific">Fusarium sporotrichioides</name>
    <dbReference type="NCBI Taxonomy" id="5514"/>
    <lineage>
        <taxon>Eukaryota</taxon>
        <taxon>Fungi</taxon>
        <taxon>Dikarya</taxon>
        <taxon>Ascomycota</taxon>
        <taxon>Pezizomycotina</taxon>
        <taxon>Sordariomycetes</taxon>
        <taxon>Hypocreomycetidae</taxon>
        <taxon>Hypocreales</taxon>
        <taxon>Nectriaceae</taxon>
        <taxon>Fusarium</taxon>
    </lineage>
</organism>
<dbReference type="STRING" id="5514.A0A395RT53"/>
<accession>A0A395RT53</accession>
<dbReference type="GO" id="GO:0016020">
    <property type="term" value="C:membrane"/>
    <property type="evidence" value="ECO:0007669"/>
    <property type="project" value="UniProtKB-SubCell"/>
</dbReference>
<feature type="transmembrane region" description="Helical" evidence="7">
    <location>
        <begin position="169"/>
        <end position="196"/>
    </location>
</feature>
<evidence type="ECO:0000256" key="6">
    <source>
        <dbReference type="SAM" id="MobiDB-lite"/>
    </source>
</evidence>
<reference evidence="9 10" key="1">
    <citation type="journal article" date="2018" name="PLoS Pathog.">
        <title>Evolution of structural diversity of trichothecenes, a family of toxins produced by plant pathogenic and entomopathogenic fungi.</title>
        <authorList>
            <person name="Proctor R.H."/>
            <person name="McCormick S.P."/>
            <person name="Kim H.S."/>
            <person name="Cardoza R.E."/>
            <person name="Stanley A.M."/>
            <person name="Lindo L."/>
            <person name="Kelly A."/>
            <person name="Brown D.W."/>
            <person name="Lee T."/>
            <person name="Vaughan M.M."/>
            <person name="Alexander N.J."/>
            <person name="Busman M."/>
            <person name="Gutierrez S."/>
        </authorList>
    </citation>
    <scope>NUCLEOTIDE SEQUENCE [LARGE SCALE GENOMIC DNA]</scope>
    <source>
        <strain evidence="9 10">NRRL 3299</strain>
    </source>
</reference>
<feature type="region of interest" description="Disordered" evidence="6">
    <location>
        <begin position="303"/>
        <end position="327"/>
    </location>
</feature>
<feature type="transmembrane region" description="Helical" evidence="7">
    <location>
        <begin position="16"/>
        <end position="39"/>
    </location>
</feature>
<evidence type="ECO:0000256" key="1">
    <source>
        <dbReference type="ARBA" id="ARBA00004141"/>
    </source>
</evidence>
<dbReference type="Pfam" id="PF20684">
    <property type="entry name" value="Fung_rhodopsin"/>
    <property type="match status" value="1"/>
</dbReference>
<dbReference type="Proteomes" id="UP000266152">
    <property type="component" value="Unassembled WGS sequence"/>
</dbReference>
<proteinExistence type="inferred from homology"/>
<dbReference type="PANTHER" id="PTHR33048">
    <property type="entry name" value="PTH11-LIKE INTEGRAL MEMBRANE PROTEIN (AFU_ORTHOLOGUE AFUA_5G11245)"/>
    <property type="match status" value="1"/>
</dbReference>
<evidence type="ECO:0000313" key="9">
    <source>
        <dbReference type="EMBL" id="RGP62969.1"/>
    </source>
</evidence>
<name>A0A395RT53_FUSSP</name>
<dbReference type="EMBL" id="PXOF01000138">
    <property type="protein sequence ID" value="RGP62969.1"/>
    <property type="molecule type" value="Genomic_DNA"/>
</dbReference>
<feature type="transmembrane region" description="Helical" evidence="7">
    <location>
        <begin position="129"/>
        <end position="149"/>
    </location>
</feature>
<evidence type="ECO:0000256" key="3">
    <source>
        <dbReference type="ARBA" id="ARBA00022989"/>
    </source>
</evidence>
<comment type="subcellular location">
    <subcellularLocation>
        <location evidence="1">Membrane</location>
        <topology evidence="1">Multi-pass membrane protein</topology>
    </subcellularLocation>
</comment>
<keyword evidence="4 7" id="KW-0472">Membrane</keyword>